<evidence type="ECO:0000313" key="2">
    <source>
        <dbReference type="Proteomes" id="UP000183255"/>
    </source>
</evidence>
<accession>A0A1G8IEW4</accession>
<sequence>MNRDIENYLEEMMRKVEESVKSGEVNYVDIVDSYMEKLSKIAALQIAEEAERNGHPFSKEEDLQKIKELRKEVGDLRFDLTKEEDSIKNPK</sequence>
<dbReference type="AlphaFoldDB" id="A0A1G8IEW4"/>
<name>A0A1G8IEW4_9CLOT</name>
<reference evidence="1 2" key="1">
    <citation type="submission" date="2016-10" db="EMBL/GenBank/DDBJ databases">
        <authorList>
            <person name="de Groot N.N."/>
        </authorList>
    </citation>
    <scope>NUCLEOTIDE SEQUENCE [LARGE SCALE GENOMIC DNA]</scope>
    <source>
        <strain evidence="1 2">CGMCC 1.5058</strain>
    </source>
</reference>
<protein>
    <submittedName>
        <fullName evidence="1">Uncharacterized protein</fullName>
    </submittedName>
</protein>
<dbReference type="EMBL" id="FNDZ01000001">
    <property type="protein sequence ID" value="SDI17271.1"/>
    <property type="molecule type" value="Genomic_DNA"/>
</dbReference>
<proteinExistence type="predicted"/>
<organism evidence="1 2">
    <name type="scientific">Proteiniclasticum ruminis</name>
    <dbReference type="NCBI Taxonomy" id="398199"/>
    <lineage>
        <taxon>Bacteria</taxon>
        <taxon>Bacillati</taxon>
        <taxon>Bacillota</taxon>
        <taxon>Clostridia</taxon>
        <taxon>Eubacteriales</taxon>
        <taxon>Clostridiaceae</taxon>
        <taxon>Proteiniclasticum</taxon>
    </lineage>
</organism>
<dbReference type="Proteomes" id="UP000183255">
    <property type="component" value="Unassembled WGS sequence"/>
</dbReference>
<gene>
    <name evidence="1" type="ORF">SAMN05421804_101861</name>
</gene>
<evidence type="ECO:0000313" key="1">
    <source>
        <dbReference type="EMBL" id="SDI17271.1"/>
    </source>
</evidence>